<keyword evidence="1" id="KW-0472">Membrane</keyword>
<name>A0ABV0K2Y5_9CYAN</name>
<feature type="transmembrane region" description="Helical" evidence="1">
    <location>
        <begin position="47"/>
        <end position="66"/>
    </location>
</feature>
<dbReference type="RefSeq" id="WP_190701179.1">
    <property type="nucleotide sequence ID" value="NZ_JAMPKX010000003.1"/>
</dbReference>
<sequence>MSRHLLRKALRLPQAAIKRLVTGLLQLVLLANRPARLARSGFVLPTTVLLVLMVVLTATALTYRSFTRSDMAISQREQQVISNAATPAIDRAKAKIEFLFQTDNRFPSGVPASDILADLMLITNTYAGYTGRVSRLPGANDPYTLPDETRVDINDDGELDNAWSFNIDLNGDGTVAANELVVYSILVDDQGPKATTTTRIDGPVNQAKANALVTRTGPLATTEASAACAGALAEGGWQVVQQGNNSTLQKNFQVNAFVANLNDANRTFETLEFQQSRTAARANKWGAWFRYDLDVSPFPEFNWNGAMHTDGNFFTFAPGGTGAGRGYRAHMVSSHNSCLYSQEASEISLSELDLNGDGRGVPGTVVNGQQEFQGQAVRGTMRDDDTPAGNNSLIHVWNGAGVAAKIDLSLTNATDSVRTNALDNTVRPSDVAMNPLALFTRDVTEHINPGVWQRDPNWDDASADDFKTRQRIINDQVVRPFVDDFYRADNRWGPKPRYDSRDTTLDVTNNSATIGDRINGLGRLTDTDNGLDGYWERQATSTGMRLIVGQRLELGNANTWNSSPVGAAPAADNGADPLYPAKIRPAADNRFGRSHEYLQRKSLRDNLAAVQGMVVYHYQINSGTFPAACMATTAHPGTAQTILNSRTFNNYPVSTTRLRADFLNGTGTNGWEFALNPAFDTEGEFATQIGSGQPLGKALRNLAYFAGDPKGGAPSFKPVQDVAGAVGAEVHPAPYFNMWGDFSPLRRVFVEYLDAGTAYANLSPADKATLHSAACTISLLAYNIQSDYLEARALASSDINVNFQNIGSQMRNALFRINNYVSRVGADDPTVRGTSVSALFALMGKSRDWVDKDPNSSCENGLTDSAGYQKDCDFGEYFAEYTRQDWITILGSQATNATPAEVAAIADFATKIDYLTSTIRDRELGFRKGLPQTSLGPTTIGGNNVTWDPATGYTTPINLFGSNSARFKLQCDPNFFGETVAGGNGGEDDVGIFGYIACSQSTVMDVRHPSLYYLFPLADHDLDGDGRTQQPDGTVFSILPQPAEEYITNPYVRAVNPPGSTTILFRRVGSGADPVVDTDNLAAVPKSATPGSWAVPAATATGAPTAANISDQDQAFKILGPGGAVIRVPFLDKGVYNGREQLNTRALDIDIEALTTRTTPGGDFWLSANPDNRGEGVVYAFREDAVREDEVTRPKNATNTVTAAFCQTLNGSAPRRFNIETEANCRMRVEPGTTPVFQDPPLTDELISLKPVDFYADPQRRAHGFRLRTFSGSPADFSGTSFARRVGMTFVTDNSVYIQGDFNPHSTTGGVGNIIEEFTDTLYNKTPANAFGLPFYNARTQAELNTSTFATLSADHWRPVEILADAITILSGSFRDGAIEDGFVRARPATLGGATSSYMNQNRPTLSADQTGWVRESAAVVGGVPVAPVWIDRNGTYYRSNATTGTPIQPFYSLYDSASAWTDFTTSDDDRRRNTQRATTTFVNATFVSGLVPQRPQQSYGGLHNFVRLLEDWNDDVDLHIAGSLIQLNFSTNATGPFEHDAWHPTQNPETAERLGYYKPPSRRWGYDVALLYVPPAPAARRFVSIGTPRSEYYRELPSDDPYIVNLRCAEDAAGTRLMPNFCTKA</sequence>
<proteinExistence type="predicted"/>
<dbReference type="Proteomes" id="UP001482513">
    <property type="component" value="Unassembled WGS sequence"/>
</dbReference>
<keyword evidence="1" id="KW-0812">Transmembrane</keyword>
<dbReference type="PROSITE" id="PS00018">
    <property type="entry name" value="EF_HAND_1"/>
    <property type="match status" value="1"/>
</dbReference>
<evidence type="ECO:0000313" key="3">
    <source>
        <dbReference type="Proteomes" id="UP001482513"/>
    </source>
</evidence>
<protein>
    <submittedName>
        <fullName evidence="2">Hormogonium polysaccharide biosynthesis protein HpsA</fullName>
    </submittedName>
</protein>
<keyword evidence="1" id="KW-1133">Transmembrane helix</keyword>
<keyword evidence="3" id="KW-1185">Reference proteome</keyword>
<evidence type="ECO:0000313" key="2">
    <source>
        <dbReference type="EMBL" id="MEP0947067.1"/>
    </source>
</evidence>
<organism evidence="2 3">
    <name type="scientific">Leptolyngbya subtilissima DQ-A4</name>
    <dbReference type="NCBI Taxonomy" id="2933933"/>
    <lineage>
        <taxon>Bacteria</taxon>
        <taxon>Bacillati</taxon>
        <taxon>Cyanobacteriota</taxon>
        <taxon>Cyanophyceae</taxon>
        <taxon>Leptolyngbyales</taxon>
        <taxon>Leptolyngbyaceae</taxon>
        <taxon>Leptolyngbya group</taxon>
        <taxon>Leptolyngbya</taxon>
    </lineage>
</organism>
<dbReference type="NCBIfam" id="NF038301">
    <property type="entry name" value="EPS_HpsA"/>
    <property type="match status" value="1"/>
</dbReference>
<dbReference type="EMBL" id="JAMPKX010000003">
    <property type="protein sequence ID" value="MEP0947067.1"/>
    <property type="molecule type" value="Genomic_DNA"/>
</dbReference>
<accession>A0ABV0K2Y5</accession>
<gene>
    <name evidence="2" type="primary">hpsA</name>
    <name evidence="2" type="ORF">NC992_09315</name>
</gene>
<reference evidence="2 3" key="1">
    <citation type="submission" date="2022-04" db="EMBL/GenBank/DDBJ databases">
        <title>Positive selection, recombination, and allopatry shape intraspecific diversity of widespread and dominant cyanobacteria.</title>
        <authorList>
            <person name="Wei J."/>
            <person name="Shu W."/>
            <person name="Hu C."/>
        </authorList>
    </citation>
    <scope>NUCLEOTIDE SEQUENCE [LARGE SCALE GENOMIC DNA]</scope>
    <source>
        <strain evidence="2 3">DQ-A4</strain>
    </source>
</reference>
<dbReference type="InterPro" id="IPR018247">
    <property type="entry name" value="EF_Hand_1_Ca_BS"/>
</dbReference>
<comment type="caution">
    <text evidence="2">The sequence shown here is derived from an EMBL/GenBank/DDBJ whole genome shotgun (WGS) entry which is preliminary data.</text>
</comment>
<dbReference type="InterPro" id="IPR049774">
    <property type="entry name" value="EPS_HpsA-like"/>
</dbReference>
<evidence type="ECO:0000256" key="1">
    <source>
        <dbReference type="SAM" id="Phobius"/>
    </source>
</evidence>